<evidence type="ECO:0000256" key="6">
    <source>
        <dbReference type="ARBA" id="ARBA00022989"/>
    </source>
</evidence>
<evidence type="ECO:0000256" key="8">
    <source>
        <dbReference type="RuleBase" id="RU363032"/>
    </source>
</evidence>
<dbReference type="Pfam" id="PF00528">
    <property type="entry name" value="BPD_transp_1"/>
    <property type="match status" value="1"/>
</dbReference>
<feature type="transmembrane region" description="Helical" evidence="8">
    <location>
        <begin position="134"/>
        <end position="167"/>
    </location>
</feature>
<dbReference type="InterPro" id="IPR035906">
    <property type="entry name" value="MetI-like_sf"/>
</dbReference>
<feature type="transmembrane region" description="Helical" evidence="8">
    <location>
        <begin position="26"/>
        <end position="45"/>
    </location>
</feature>
<dbReference type="PANTHER" id="PTHR43386:SF25">
    <property type="entry name" value="PEPTIDE ABC TRANSPORTER PERMEASE PROTEIN"/>
    <property type="match status" value="1"/>
</dbReference>
<feature type="transmembrane region" description="Helical" evidence="8">
    <location>
        <begin position="205"/>
        <end position="231"/>
    </location>
</feature>
<sequence>MSLVDYTIAVRRRPEWRRVRLQPGLWLAWAVMIAALLMAIAPQWFTSANPLEGIPGAQRLAPQAHYWLGTDQLGRDLWTRVVYGAVHSLSAALIAVAIGLVVVPPLAPSPGRWPDAWNPPSCAWSMSCWPSPPLLLQLTVIILLGFGTVNAAVAVGVAAIASFARLARAEVVRVRHSDYVEAARGSGGTFFAVFWRHILPNSLTAVLAFATLQFGQAMLALATLSFLGYGTPPPVPEWGLLIAEGRNYLSTAWWLTTFPGLAVVAVVLAANRLSRQWSGARP</sequence>
<keyword evidence="6 8" id="KW-1133">Transmembrane helix</keyword>
<evidence type="ECO:0000256" key="7">
    <source>
        <dbReference type="ARBA" id="ARBA00023136"/>
    </source>
</evidence>
<accession>A0A3S4KB21</accession>
<evidence type="ECO:0000256" key="1">
    <source>
        <dbReference type="ARBA" id="ARBA00004429"/>
    </source>
</evidence>
<evidence type="ECO:0000256" key="2">
    <source>
        <dbReference type="ARBA" id="ARBA00022448"/>
    </source>
</evidence>
<feature type="domain" description="ABC transmembrane type-1" evidence="9">
    <location>
        <begin position="85"/>
        <end position="274"/>
    </location>
</feature>
<evidence type="ECO:0000256" key="3">
    <source>
        <dbReference type="ARBA" id="ARBA00022475"/>
    </source>
</evidence>
<dbReference type="AlphaFoldDB" id="A0A3S4KB21"/>
<keyword evidence="4" id="KW-0997">Cell inner membrane</keyword>
<dbReference type="GO" id="GO:0005886">
    <property type="term" value="C:plasma membrane"/>
    <property type="evidence" value="ECO:0007669"/>
    <property type="project" value="UniProtKB-SubCell"/>
</dbReference>
<evidence type="ECO:0000256" key="4">
    <source>
        <dbReference type="ARBA" id="ARBA00022519"/>
    </source>
</evidence>
<feature type="transmembrane region" description="Helical" evidence="8">
    <location>
        <begin position="251"/>
        <end position="271"/>
    </location>
</feature>
<dbReference type="Proteomes" id="UP000282433">
    <property type="component" value="Chromosome"/>
</dbReference>
<dbReference type="CDD" id="cd06261">
    <property type="entry name" value="TM_PBP2"/>
    <property type="match status" value="1"/>
</dbReference>
<name>A0A3S4KB21_KLEPN</name>
<gene>
    <name evidence="10" type="primary">gsiD_1</name>
    <name evidence="10" type="ORF">NCTC13635_00091</name>
</gene>
<dbReference type="PANTHER" id="PTHR43386">
    <property type="entry name" value="OLIGOPEPTIDE TRANSPORT SYSTEM PERMEASE PROTEIN APPC"/>
    <property type="match status" value="1"/>
</dbReference>
<keyword evidence="3" id="KW-1003">Cell membrane</keyword>
<dbReference type="InterPro" id="IPR050366">
    <property type="entry name" value="BP-dependent_transpt_permease"/>
</dbReference>
<protein>
    <submittedName>
        <fullName evidence="10">ABC transporter permease</fullName>
    </submittedName>
</protein>
<keyword evidence="2 8" id="KW-0813">Transport</keyword>
<evidence type="ECO:0000256" key="5">
    <source>
        <dbReference type="ARBA" id="ARBA00022692"/>
    </source>
</evidence>
<feature type="transmembrane region" description="Helical" evidence="8">
    <location>
        <begin position="81"/>
        <end position="103"/>
    </location>
</feature>
<proteinExistence type="inferred from homology"/>
<dbReference type="EMBL" id="LR134162">
    <property type="protein sequence ID" value="VEA98812.1"/>
    <property type="molecule type" value="Genomic_DNA"/>
</dbReference>
<dbReference type="GO" id="GO:0055085">
    <property type="term" value="P:transmembrane transport"/>
    <property type="evidence" value="ECO:0007669"/>
    <property type="project" value="InterPro"/>
</dbReference>
<evidence type="ECO:0000313" key="11">
    <source>
        <dbReference type="Proteomes" id="UP000282433"/>
    </source>
</evidence>
<dbReference type="Gene3D" id="1.10.3720.10">
    <property type="entry name" value="MetI-like"/>
    <property type="match status" value="1"/>
</dbReference>
<dbReference type="SUPFAM" id="SSF161098">
    <property type="entry name" value="MetI-like"/>
    <property type="match status" value="1"/>
</dbReference>
<reference evidence="10 11" key="1">
    <citation type="submission" date="2018-12" db="EMBL/GenBank/DDBJ databases">
        <authorList>
            <consortium name="Pathogen Informatics"/>
        </authorList>
    </citation>
    <scope>NUCLEOTIDE SEQUENCE [LARGE SCALE GENOMIC DNA]</scope>
    <source>
        <strain evidence="10 11">NCTC13635</strain>
    </source>
</reference>
<comment type="similarity">
    <text evidence="8">Belongs to the binding-protein-dependent transport system permease family.</text>
</comment>
<comment type="subcellular location">
    <subcellularLocation>
        <location evidence="1">Cell inner membrane</location>
        <topology evidence="1">Multi-pass membrane protein</topology>
    </subcellularLocation>
    <subcellularLocation>
        <location evidence="8">Cell membrane</location>
        <topology evidence="8">Multi-pass membrane protein</topology>
    </subcellularLocation>
</comment>
<evidence type="ECO:0000313" key="10">
    <source>
        <dbReference type="EMBL" id="VEA98812.1"/>
    </source>
</evidence>
<evidence type="ECO:0000259" key="9">
    <source>
        <dbReference type="PROSITE" id="PS50928"/>
    </source>
</evidence>
<keyword evidence="7 8" id="KW-0472">Membrane</keyword>
<dbReference type="InterPro" id="IPR000515">
    <property type="entry name" value="MetI-like"/>
</dbReference>
<keyword evidence="5 8" id="KW-0812">Transmembrane</keyword>
<dbReference type="PROSITE" id="PS50928">
    <property type="entry name" value="ABC_TM1"/>
    <property type="match status" value="1"/>
</dbReference>
<organism evidence="10 11">
    <name type="scientific">Klebsiella pneumoniae</name>
    <dbReference type="NCBI Taxonomy" id="573"/>
    <lineage>
        <taxon>Bacteria</taxon>
        <taxon>Pseudomonadati</taxon>
        <taxon>Pseudomonadota</taxon>
        <taxon>Gammaproteobacteria</taxon>
        <taxon>Enterobacterales</taxon>
        <taxon>Enterobacteriaceae</taxon>
        <taxon>Klebsiella/Raoultella group</taxon>
        <taxon>Klebsiella</taxon>
        <taxon>Klebsiella pneumoniae complex</taxon>
    </lineage>
</organism>